<feature type="compositionally biased region" description="Basic and acidic residues" evidence="1">
    <location>
        <begin position="284"/>
        <end position="297"/>
    </location>
</feature>
<comment type="caution">
    <text evidence="3">The sequence shown here is derived from an EMBL/GenBank/DDBJ whole genome shotgun (WGS) entry which is preliminary data.</text>
</comment>
<dbReference type="EMBL" id="JAPQKP010000002">
    <property type="protein sequence ID" value="KAJ5206076.1"/>
    <property type="molecule type" value="Genomic_DNA"/>
</dbReference>
<accession>A0A9W9T1R8</accession>
<dbReference type="Proteomes" id="UP001150879">
    <property type="component" value="Unassembled WGS sequence"/>
</dbReference>
<keyword evidence="2" id="KW-0472">Membrane</keyword>
<sequence length="334" mass="35625">MLTSGLTNAPLTKSLLIYTIASSIALSPLRHKIPRRDLCITAFLALCPVLACIGVACRRLHQFHRGPFRRDASIPSAGCRTRVGEAEDGAVYMTWNRIADTMILLQTFLLTTLPYTTLLPPVLLAFLIRPLSMNNLNYLPSGPTATIFALLAQYHATIPYTYRYRIGSTSSPTTSNTDNNTSNGPPSADNTASATQPKPPTPSLSLLLSDKSTTYLVAAQLALSQFPAMLLPSALGWIVGVAWRRELLPGLSPASTGFRVPAWVVGEQERRGGSGSGSGSGGAEGERYEDLRRRLEGEVAASASGLEGSDGQAQRRANGAGEGGGLVDRLRGAW</sequence>
<keyword evidence="4" id="KW-1185">Reference proteome</keyword>
<name>A0A9W9T1R8_9EURO</name>
<evidence type="ECO:0000313" key="3">
    <source>
        <dbReference type="EMBL" id="KAJ5206076.1"/>
    </source>
</evidence>
<protein>
    <submittedName>
        <fullName evidence="3">Uncharacterized protein</fullName>
    </submittedName>
</protein>
<reference evidence="3" key="2">
    <citation type="journal article" date="2023" name="IMA Fungus">
        <title>Comparative genomic study of the Penicillium genus elucidates a diverse pangenome and 15 lateral gene transfer events.</title>
        <authorList>
            <person name="Petersen C."/>
            <person name="Sorensen T."/>
            <person name="Nielsen M.R."/>
            <person name="Sondergaard T.E."/>
            <person name="Sorensen J.L."/>
            <person name="Fitzpatrick D.A."/>
            <person name="Frisvad J.C."/>
            <person name="Nielsen K.L."/>
        </authorList>
    </citation>
    <scope>NUCLEOTIDE SEQUENCE</scope>
    <source>
        <strain evidence="3">IBT 16849</strain>
    </source>
</reference>
<feature type="transmembrane region" description="Helical" evidence="2">
    <location>
        <begin position="103"/>
        <end position="128"/>
    </location>
</feature>
<dbReference type="AlphaFoldDB" id="A0A9W9T1R8"/>
<gene>
    <name evidence="3" type="ORF">N7472_002524</name>
</gene>
<reference evidence="3" key="1">
    <citation type="submission" date="2022-11" db="EMBL/GenBank/DDBJ databases">
        <authorList>
            <person name="Petersen C."/>
        </authorList>
    </citation>
    <scope>NUCLEOTIDE SEQUENCE</scope>
    <source>
        <strain evidence="3">IBT 16849</strain>
    </source>
</reference>
<evidence type="ECO:0000313" key="4">
    <source>
        <dbReference type="Proteomes" id="UP001150879"/>
    </source>
</evidence>
<feature type="region of interest" description="Disordered" evidence="1">
    <location>
        <begin position="169"/>
        <end position="205"/>
    </location>
</feature>
<feature type="compositionally biased region" description="Gly residues" evidence="1">
    <location>
        <begin position="273"/>
        <end position="283"/>
    </location>
</feature>
<feature type="region of interest" description="Disordered" evidence="1">
    <location>
        <begin position="269"/>
        <end position="334"/>
    </location>
</feature>
<proteinExistence type="predicted"/>
<evidence type="ECO:0000256" key="2">
    <source>
        <dbReference type="SAM" id="Phobius"/>
    </source>
</evidence>
<evidence type="ECO:0000256" key="1">
    <source>
        <dbReference type="SAM" id="MobiDB-lite"/>
    </source>
</evidence>
<feature type="compositionally biased region" description="Low complexity" evidence="1">
    <location>
        <begin position="169"/>
        <end position="187"/>
    </location>
</feature>
<keyword evidence="2" id="KW-1133">Transmembrane helix</keyword>
<organism evidence="3 4">
    <name type="scientific">Penicillium cf. griseofulvum</name>
    <dbReference type="NCBI Taxonomy" id="2972120"/>
    <lineage>
        <taxon>Eukaryota</taxon>
        <taxon>Fungi</taxon>
        <taxon>Dikarya</taxon>
        <taxon>Ascomycota</taxon>
        <taxon>Pezizomycotina</taxon>
        <taxon>Eurotiomycetes</taxon>
        <taxon>Eurotiomycetidae</taxon>
        <taxon>Eurotiales</taxon>
        <taxon>Aspergillaceae</taxon>
        <taxon>Penicillium</taxon>
    </lineage>
</organism>
<feature type="transmembrane region" description="Helical" evidence="2">
    <location>
        <begin position="38"/>
        <end position="61"/>
    </location>
</feature>
<keyword evidence="2" id="KW-0812">Transmembrane</keyword>